<dbReference type="InterPro" id="IPR038626">
    <property type="entry name" value="Rof-like_sf"/>
</dbReference>
<dbReference type="Gene3D" id="2.30.30.400">
    <property type="entry name" value="Rof-like"/>
    <property type="match status" value="1"/>
</dbReference>
<comment type="caution">
    <text evidence="1">The sequence shown here is derived from an EMBL/GenBank/DDBJ whole genome shotgun (WGS) entry which is preliminary data.</text>
</comment>
<proteinExistence type="predicted"/>
<dbReference type="InterPro" id="IPR009778">
    <property type="entry name" value="ROF"/>
</dbReference>
<dbReference type="SUPFAM" id="SSF101744">
    <property type="entry name" value="Rof/RNase P subunit-like"/>
    <property type="match status" value="1"/>
</dbReference>
<accession>A0ABP3HJ62</accession>
<evidence type="ECO:0000313" key="2">
    <source>
        <dbReference type="Proteomes" id="UP001501757"/>
    </source>
</evidence>
<dbReference type="Pfam" id="PF07073">
    <property type="entry name" value="ROF"/>
    <property type="match status" value="1"/>
</dbReference>
<reference evidence="2" key="1">
    <citation type="journal article" date="2019" name="Int. J. Syst. Evol. Microbiol.">
        <title>The Global Catalogue of Microorganisms (GCM) 10K type strain sequencing project: providing services to taxonomists for standard genome sequencing and annotation.</title>
        <authorList>
            <consortium name="The Broad Institute Genomics Platform"/>
            <consortium name="The Broad Institute Genome Sequencing Center for Infectious Disease"/>
            <person name="Wu L."/>
            <person name="Ma J."/>
        </authorList>
    </citation>
    <scope>NUCLEOTIDE SEQUENCE [LARGE SCALE GENOMIC DNA]</scope>
    <source>
        <strain evidence="2">JCM 13378</strain>
    </source>
</reference>
<gene>
    <name evidence="1" type="ORF">GCM10009092_40020</name>
</gene>
<name>A0ABP3HJ62_9ALTE</name>
<dbReference type="EMBL" id="BAAAEI010000024">
    <property type="protein sequence ID" value="GAA0371676.1"/>
    <property type="molecule type" value="Genomic_DNA"/>
</dbReference>
<dbReference type="RefSeq" id="WP_343847242.1">
    <property type="nucleotide sequence ID" value="NZ_BAAAEI010000024.1"/>
</dbReference>
<evidence type="ECO:0000313" key="1">
    <source>
        <dbReference type="EMBL" id="GAA0371676.1"/>
    </source>
</evidence>
<sequence>MKTPTNKSIACAVHDYIEVACLYGYRLELWLLNGSQRSGVALTTRTQAGSEWLVLEDGSGNFELELNQIARIRALTDNQYFTELDVQQGHCGL</sequence>
<protein>
    <submittedName>
        <fullName evidence="1">Rho-binding antiterminator</fullName>
    </submittedName>
</protein>
<dbReference type="Proteomes" id="UP001501757">
    <property type="component" value="Unassembled WGS sequence"/>
</dbReference>
<dbReference type="InterPro" id="IPR023534">
    <property type="entry name" value="Rof/RNase_P-like"/>
</dbReference>
<organism evidence="1 2">
    <name type="scientific">Bowmanella denitrificans</name>
    <dbReference type="NCBI Taxonomy" id="366582"/>
    <lineage>
        <taxon>Bacteria</taxon>
        <taxon>Pseudomonadati</taxon>
        <taxon>Pseudomonadota</taxon>
        <taxon>Gammaproteobacteria</taxon>
        <taxon>Alteromonadales</taxon>
        <taxon>Alteromonadaceae</taxon>
        <taxon>Bowmanella</taxon>
    </lineage>
</organism>
<keyword evidence="2" id="KW-1185">Reference proteome</keyword>